<evidence type="ECO:0000313" key="4">
    <source>
        <dbReference type="EMBL" id="CBL17874.1"/>
    </source>
</evidence>
<dbReference type="KEGG" id="rch:RUM_18200"/>
<dbReference type="Proteomes" id="UP000007054">
    <property type="component" value="Chromosome"/>
</dbReference>
<evidence type="ECO:0000313" key="5">
    <source>
        <dbReference type="Proteomes" id="UP000007054"/>
    </source>
</evidence>
<reference evidence="4" key="2">
    <citation type="submission" date="2010-03" db="EMBL/GenBank/DDBJ databases">
        <authorList>
            <person name="Pajon A."/>
        </authorList>
    </citation>
    <scope>NUCLEOTIDE SEQUENCE</scope>
    <source>
        <strain evidence="4">Type strain: 18P13</strain>
    </source>
</reference>
<dbReference type="Pfam" id="PF00583">
    <property type="entry name" value="Acetyltransf_1"/>
    <property type="match status" value="1"/>
</dbReference>
<dbReference type="GeneID" id="83156499"/>
<dbReference type="EMBL" id="FP929052">
    <property type="protein sequence ID" value="CBL17874.1"/>
    <property type="molecule type" value="Genomic_DNA"/>
</dbReference>
<feature type="domain" description="N-acetyltransferase" evidence="3">
    <location>
        <begin position="3"/>
        <end position="148"/>
    </location>
</feature>
<protein>
    <submittedName>
        <fullName evidence="4">Acetyltransferases</fullName>
    </submittedName>
</protein>
<sequence>MELTFEPLQREDLAACYALCMQSFFESVPLEEVEQTFALCSRDPSYRLVVGKVDGRVVTYATLHFFHTVFDGMRPMATIWYVCVDPAYRSRGIGKALFAELCRICEAEQCLEIVFTCLQENASAQGFYRSLGFRDDLERAFVRYYFEP</sequence>
<dbReference type="BioCyc" id="RCHA213810:RUM_RS08830-MONOMER"/>
<dbReference type="SUPFAM" id="SSF55729">
    <property type="entry name" value="Acyl-CoA N-acyltransferases (Nat)"/>
    <property type="match status" value="1"/>
</dbReference>
<accession>D4LE29</accession>
<evidence type="ECO:0000259" key="3">
    <source>
        <dbReference type="PROSITE" id="PS51186"/>
    </source>
</evidence>
<reference evidence="4" key="1">
    <citation type="submission" date="2010-03" db="EMBL/GenBank/DDBJ databases">
        <title>The genome sequence of Ruminococcus sp. 18P13.</title>
        <authorList>
            <consortium name="metaHIT consortium -- http://www.metahit.eu/"/>
            <person name="Pajon A."/>
            <person name="Turner K."/>
            <person name="Parkhill J."/>
            <person name="Bernalier A."/>
        </authorList>
    </citation>
    <scope>NUCLEOTIDE SEQUENCE [LARGE SCALE GENOMIC DNA]</scope>
    <source>
        <strain evidence="4">Type strain: 18P13</strain>
    </source>
</reference>
<dbReference type="InterPro" id="IPR016181">
    <property type="entry name" value="Acyl_CoA_acyltransferase"/>
</dbReference>
<dbReference type="OrthoDB" id="1821130at2"/>
<name>D4LE29_RUMC1</name>
<dbReference type="GO" id="GO:0016747">
    <property type="term" value="F:acyltransferase activity, transferring groups other than amino-acyl groups"/>
    <property type="evidence" value="ECO:0007669"/>
    <property type="project" value="InterPro"/>
</dbReference>
<dbReference type="CDD" id="cd04301">
    <property type="entry name" value="NAT_SF"/>
    <property type="match status" value="1"/>
</dbReference>
<organism evidence="4 5">
    <name type="scientific">Ruminococcus champanellensis (strain DSM 18848 / JCM 17042 / KCTC 15320 / 18P13)</name>
    <dbReference type="NCBI Taxonomy" id="213810"/>
    <lineage>
        <taxon>Bacteria</taxon>
        <taxon>Bacillati</taxon>
        <taxon>Bacillota</taxon>
        <taxon>Clostridia</taxon>
        <taxon>Eubacteriales</taxon>
        <taxon>Oscillospiraceae</taxon>
        <taxon>Ruminococcus</taxon>
    </lineage>
</organism>
<gene>
    <name evidence="4" type="ordered locus">RUM_18200</name>
</gene>
<dbReference type="STRING" id="213810.RUM_18200"/>
<dbReference type="InterPro" id="IPR050832">
    <property type="entry name" value="Bact_Acetyltransf"/>
</dbReference>
<dbReference type="PANTHER" id="PTHR43877">
    <property type="entry name" value="AMINOALKYLPHOSPHONATE N-ACETYLTRANSFERASE-RELATED-RELATED"/>
    <property type="match status" value="1"/>
</dbReference>
<evidence type="ECO:0000256" key="2">
    <source>
        <dbReference type="ARBA" id="ARBA00023315"/>
    </source>
</evidence>
<dbReference type="RefSeq" id="WP_015558780.1">
    <property type="nucleotide sequence ID" value="NC_021039.1"/>
</dbReference>
<dbReference type="AlphaFoldDB" id="D4LE29"/>
<dbReference type="HOGENOM" id="CLU_013985_36_3_9"/>
<keyword evidence="5" id="KW-1185">Reference proteome</keyword>
<keyword evidence="1 4" id="KW-0808">Transferase</keyword>
<dbReference type="PATRIC" id="fig|213810.4.peg.1716"/>
<dbReference type="Gene3D" id="3.40.630.30">
    <property type="match status" value="1"/>
</dbReference>
<keyword evidence="2" id="KW-0012">Acyltransferase</keyword>
<proteinExistence type="predicted"/>
<dbReference type="PROSITE" id="PS51186">
    <property type="entry name" value="GNAT"/>
    <property type="match status" value="1"/>
</dbReference>
<dbReference type="InterPro" id="IPR000182">
    <property type="entry name" value="GNAT_dom"/>
</dbReference>
<evidence type="ECO:0000256" key="1">
    <source>
        <dbReference type="ARBA" id="ARBA00022679"/>
    </source>
</evidence>